<name>Q3MGH4_TRIV2</name>
<evidence type="ECO:0000256" key="4">
    <source>
        <dbReference type="SAM" id="MobiDB-lite"/>
    </source>
</evidence>
<reference evidence="6" key="1">
    <citation type="journal article" date="2014" name="Stand. Genomic Sci.">
        <title>Complete genome sequence of Anabaena variabilis ATCC 29413.</title>
        <authorList>
            <person name="Thiel T."/>
            <person name="Pratte B.S."/>
            <person name="Zhong J."/>
            <person name="Goodwin L."/>
            <person name="Copeland A."/>
            <person name="Lucas S."/>
            <person name="Han C."/>
            <person name="Pitluck S."/>
            <person name="Land M.L."/>
            <person name="Kyrpides N.C."/>
            <person name="Woyke T."/>
        </authorList>
    </citation>
    <scope>NUCLEOTIDE SEQUENCE [LARGE SCALE GENOMIC DNA]</scope>
    <source>
        <strain evidence="6">ATCC 29413 / PCC 7937</strain>
    </source>
</reference>
<keyword evidence="1 3" id="KW-0853">WD repeat</keyword>
<dbReference type="HOGENOM" id="CLU_067065_0_0_3"/>
<dbReference type="AlphaFoldDB" id="Q3MGH4"/>
<feature type="repeat" description="WD" evidence="3">
    <location>
        <begin position="56"/>
        <end position="81"/>
    </location>
</feature>
<dbReference type="InterPro" id="IPR001680">
    <property type="entry name" value="WD40_rpt"/>
</dbReference>
<proteinExistence type="predicted"/>
<dbReference type="KEGG" id="ava:Ava_0286"/>
<evidence type="ECO:0000256" key="2">
    <source>
        <dbReference type="ARBA" id="ARBA00022737"/>
    </source>
</evidence>
<evidence type="ECO:0000313" key="6">
    <source>
        <dbReference type="Proteomes" id="UP000002533"/>
    </source>
</evidence>
<evidence type="ECO:0000256" key="1">
    <source>
        <dbReference type="ARBA" id="ARBA00022574"/>
    </source>
</evidence>
<sequence length="386" mass="42218">MLKRHQEARGFSPPAPSATPAPPALFSHLFQQPMNLTSSKNKEFEEHYSGMLAEYVTAIAWSPQGNTLAATSANGEVVLWQDGELTTLQAGNGQSVDCLAFSPDGKFLAVGGQDGRVKIWQEQELIATLENAPAWVDKLAWSHTSNQLAFSLGRYVQVWDADTREVVTTLNFADSSPLSIDWRIDGQYLAIGGNKGIKIWHAQDWDEEPYILNMPTVSVTMAWSPDGKFLASGNMDRSVTVLEWNNPDPWVMRGFPGKIRQLAWSEATTKLGAPILASSSVEGIVVWEKLEDENLGWEARVLTNHVGVINAIAFAPKSFLLASAATDGWLCLWNKAKEVSQILTGVADGFSTLAWHPQGKLIAAGGEKGELIIWAKILRGQGFGRS</sequence>
<evidence type="ECO:0000313" key="5">
    <source>
        <dbReference type="EMBL" id="ABA19912.1"/>
    </source>
</evidence>
<gene>
    <name evidence="5" type="ordered locus">Ava_0286</name>
</gene>
<dbReference type="PANTHER" id="PTHR19848">
    <property type="entry name" value="WD40 REPEAT PROTEIN"/>
    <property type="match status" value="1"/>
</dbReference>
<dbReference type="Proteomes" id="UP000002533">
    <property type="component" value="Chromosome"/>
</dbReference>
<dbReference type="PANTHER" id="PTHR19848:SF8">
    <property type="entry name" value="F-BOX AND WD REPEAT DOMAIN CONTAINING 7"/>
    <property type="match status" value="1"/>
</dbReference>
<dbReference type="CDD" id="cd00200">
    <property type="entry name" value="WD40"/>
    <property type="match status" value="1"/>
</dbReference>
<organism evidence="5 6">
    <name type="scientific">Trichormus variabilis (strain ATCC 29413 / PCC 7937)</name>
    <name type="common">Anabaena variabilis</name>
    <dbReference type="NCBI Taxonomy" id="240292"/>
    <lineage>
        <taxon>Bacteria</taxon>
        <taxon>Bacillati</taxon>
        <taxon>Cyanobacteriota</taxon>
        <taxon>Cyanophyceae</taxon>
        <taxon>Nostocales</taxon>
        <taxon>Nostocaceae</taxon>
        <taxon>Trichormus</taxon>
    </lineage>
</organism>
<accession>Q3MGH4</accession>
<dbReference type="Gene3D" id="2.130.10.10">
    <property type="entry name" value="YVTN repeat-like/Quinoprotein amine dehydrogenase"/>
    <property type="match status" value="2"/>
</dbReference>
<dbReference type="SMART" id="SM00320">
    <property type="entry name" value="WD40"/>
    <property type="match status" value="8"/>
</dbReference>
<dbReference type="EMBL" id="CP000117">
    <property type="protein sequence ID" value="ABA19912.1"/>
    <property type="molecule type" value="Genomic_DNA"/>
</dbReference>
<dbReference type="STRING" id="240292.Ava_0286"/>
<feature type="region of interest" description="Disordered" evidence="4">
    <location>
        <begin position="1"/>
        <end position="23"/>
    </location>
</feature>
<feature type="repeat" description="WD" evidence="3">
    <location>
        <begin position="302"/>
        <end position="334"/>
    </location>
</feature>
<dbReference type="SUPFAM" id="SSF50978">
    <property type="entry name" value="WD40 repeat-like"/>
    <property type="match status" value="1"/>
</dbReference>
<feature type="repeat" description="WD" evidence="3">
    <location>
        <begin position="89"/>
        <end position="121"/>
    </location>
</feature>
<feature type="repeat" description="WD" evidence="3">
    <location>
        <begin position="343"/>
        <end position="374"/>
    </location>
</feature>
<dbReference type="PROSITE" id="PS50294">
    <property type="entry name" value="WD_REPEATS_REGION"/>
    <property type="match status" value="2"/>
</dbReference>
<evidence type="ECO:0000256" key="3">
    <source>
        <dbReference type="PROSITE-ProRule" id="PRU00221"/>
    </source>
</evidence>
<dbReference type="InterPro" id="IPR015943">
    <property type="entry name" value="WD40/YVTN_repeat-like_dom_sf"/>
</dbReference>
<feature type="compositionally biased region" description="Pro residues" evidence="4">
    <location>
        <begin position="13"/>
        <end position="23"/>
    </location>
</feature>
<keyword evidence="2" id="KW-0677">Repeat</keyword>
<dbReference type="Pfam" id="PF00400">
    <property type="entry name" value="WD40"/>
    <property type="match status" value="6"/>
</dbReference>
<dbReference type="InterPro" id="IPR036322">
    <property type="entry name" value="WD40_repeat_dom_sf"/>
</dbReference>
<protein>
    <submittedName>
        <fullName evidence="5">WD-40 repeat-containing protein</fullName>
    </submittedName>
</protein>
<dbReference type="PROSITE" id="PS50082">
    <property type="entry name" value="WD_REPEATS_2"/>
    <property type="match status" value="4"/>
</dbReference>
<dbReference type="eggNOG" id="COG2319">
    <property type="taxonomic scope" value="Bacteria"/>
</dbReference>